<comment type="caution">
    <text evidence="1">The sequence shown here is derived from an EMBL/GenBank/DDBJ whole genome shotgun (WGS) entry which is preliminary data.</text>
</comment>
<sequence>MARYTCSYTIALPLDRLRQSLVDVLKTCPVNIIYETGDYLMAREIPGKVSYAKLVTVEVLLDRTTATEKETRMSLVMKNEELPLQVNNHCHQMFDLMNQAIIENRQWQLVETVAGELPTI</sequence>
<protein>
    <submittedName>
        <fullName evidence="1">Uncharacterized protein</fullName>
    </submittedName>
</protein>
<dbReference type="RefSeq" id="WP_226581539.1">
    <property type="nucleotide sequence ID" value="NZ_BLAY01000043.1"/>
</dbReference>
<name>A0AAV3X886_9CYAN</name>
<accession>A0AAV3X886</accession>
<proteinExistence type="predicted"/>
<dbReference type="EMBL" id="BLAY01000043">
    <property type="protein sequence ID" value="GET38373.1"/>
    <property type="molecule type" value="Genomic_DNA"/>
</dbReference>
<dbReference type="AlphaFoldDB" id="A0AAV3X886"/>
<evidence type="ECO:0000313" key="1">
    <source>
        <dbReference type="EMBL" id="GET38373.1"/>
    </source>
</evidence>
<keyword evidence="2" id="KW-1185">Reference proteome</keyword>
<dbReference type="Proteomes" id="UP001050975">
    <property type="component" value="Unassembled WGS sequence"/>
</dbReference>
<organism evidence="1 2">
    <name type="scientific">Microseira wollei NIES-4236</name>
    <dbReference type="NCBI Taxonomy" id="2530354"/>
    <lineage>
        <taxon>Bacteria</taxon>
        <taxon>Bacillati</taxon>
        <taxon>Cyanobacteriota</taxon>
        <taxon>Cyanophyceae</taxon>
        <taxon>Oscillatoriophycideae</taxon>
        <taxon>Aerosakkonematales</taxon>
        <taxon>Aerosakkonemataceae</taxon>
        <taxon>Microseira</taxon>
    </lineage>
</organism>
<gene>
    <name evidence="1" type="ORF">MiSe_31290</name>
</gene>
<evidence type="ECO:0000313" key="2">
    <source>
        <dbReference type="Proteomes" id="UP001050975"/>
    </source>
</evidence>
<reference evidence="1" key="1">
    <citation type="submission" date="2019-10" db="EMBL/GenBank/DDBJ databases">
        <title>Draft genome sequece of Microseira wollei NIES-4236.</title>
        <authorList>
            <person name="Yamaguchi H."/>
            <person name="Suzuki S."/>
            <person name="Kawachi M."/>
        </authorList>
    </citation>
    <scope>NUCLEOTIDE SEQUENCE</scope>
    <source>
        <strain evidence="1">NIES-4236</strain>
    </source>
</reference>